<feature type="domain" description="Rab-GAP TBC" evidence="1">
    <location>
        <begin position="1"/>
        <end position="150"/>
    </location>
</feature>
<dbReference type="GO" id="GO:0005096">
    <property type="term" value="F:GTPase activator activity"/>
    <property type="evidence" value="ECO:0007669"/>
    <property type="project" value="TreeGrafter"/>
</dbReference>
<dbReference type="FunFam" id="1.10.8.270:FF:000026">
    <property type="entry name" value="TBC (Tre-2/Bub2/Cdc16) domain family"/>
    <property type="match status" value="1"/>
</dbReference>
<organism evidence="4">
    <name type="scientific">Anisakis simplex</name>
    <name type="common">Herring worm</name>
    <dbReference type="NCBI Taxonomy" id="6269"/>
    <lineage>
        <taxon>Eukaryota</taxon>
        <taxon>Metazoa</taxon>
        <taxon>Ecdysozoa</taxon>
        <taxon>Nematoda</taxon>
        <taxon>Chromadorea</taxon>
        <taxon>Rhabditida</taxon>
        <taxon>Spirurina</taxon>
        <taxon>Ascaridomorpha</taxon>
        <taxon>Ascaridoidea</taxon>
        <taxon>Anisakidae</taxon>
        <taxon>Anisakis</taxon>
        <taxon>Anisakis simplex complex</taxon>
    </lineage>
</organism>
<dbReference type="Gene3D" id="1.10.472.80">
    <property type="entry name" value="Ypt/Rab-GAP domain of gyp1p, domain 3"/>
    <property type="match status" value="1"/>
</dbReference>
<dbReference type="InterPro" id="IPR050302">
    <property type="entry name" value="Rab_GAP_TBC_domain"/>
</dbReference>
<dbReference type="AlphaFoldDB" id="A0A0M3JGR6"/>
<dbReference type="PROSITE" id="PS50086">
    <property type="entry name" value="TBC_RABGAP"/>
    <property type="match status" value="1"/>
</dbReference>
<dbReference type="EMBL" id="UYRR01014589">
    <property type="protein sequence ID" value="VDK27382.1"/>
    <property type="molecule type" value="Genomic_DNA"/>
</dbReference>
<dbReference type="WBParaSite" id="ASIM_0000682201-mRNA-1">
    <property type="protein sequence ID" value="ASIM_0000682201-mRNA-1"/>
    <property type="gene ID" value="ASIM_0000682201"/>
</dbReference>
<gene>
    <name evidence="2" type="ORF">ASIM_LOCUS6603</name>
</gene>
<dbReference type="Gene3D" id="1.10.8.270">
    <property type="entry name" value="putative rabgap domain of human tbc1 domain family member 14 like domains"/>
    <property type="match status" value="1"/>
</dbReference>
<dbReference type="SMART" id="SM00164">
    <property type="entry name" value="TBC"/>
    <property type="match status" value="1"/>
</dbReference>
<accession>A0A0M3JGR6</accession>
<sequence length="150" mass="17396">MRIFGLQIDLDLARTLPTNKFFDEPNSSKISALRRVLCAYRFHNKQIGYCQGLNRLAAIGLLFLDEADAFWFLVTCVEHLQPIDYYTQSLRGAIADQKVLRDLVGEKLPRFSTQLKKFDVDLSAFTLSWFLTCFVDVFPHAIYMQIFDVF</sequence>
<evidence type="ECO:0000313" key="4">
    <source>
        <dbReference type="WBParaSite" id="ASIM_0000682201-mRNA-1"/>
    </source>
</evidence>
<reference evidence="2 3" key="2">
    <citation type="submission" date="2018-11" db="EMBL/GenBank/DDBJ databases">
        <authorList>
            <consortium name="Pathogen Informatics"/>
        </authorList>
    </citation>
    <scope>NUCLEOTIDE SEQUENCE [LARGE SCALE GENOMIC DNA]</scope>
</reference>
<evidence type="ECO:0000313" key="3">
    <source>
        <dbReference type="Proteomes" id="UP000267096"/>
    </source>
</evidence>
<protein>
    <submittedName>
        <fullName evidence="4">Rab-GAP TBC domain-containing protein</fullName>
    </submittedName>
</protein>
<proteinExistence type="predicted"/>
<evidence type="ECO:0000313" key="2">
    <source>
        <dbReference type="EMBL" id="VDK27382.1"/>
    </source>
</evidence>
<name>A0A0M3JGR6_ANISI</name>
<dbReference type="PANTHER" id="PTHR47219:SF20">
    <property type="entry name" value="TBC1 DOMAIN FAMILY MEMBER 2B"/>
    <property type="match status" value="1"/>
</dbReference>
<dbReference type="OrthoDB" id="294251at2759"/>
<evidence type="ECO:0000259" key="1">
    <source>
        <dbReference type="PROSITE" id="PS50086"/>
    </source>
</evidence>
<reference evidence="4" key="1">
    <citation type="submission" date="2017-02" db="UniProtKB">
        <authorList>
            <consortium name="WormBaseParasite"/>
        </authorList>
    </citation>
    <scope>IDENTIFICATION</scope>
</reference>
<dbReference type="InterPro" id="IPR035969">
    <property type="entry name" value="Rab-GAP_TBC_sf"/>
</dbReference>
<keyword evidence="3" id="KW-1185">Reference proteome</keyword>
<dbReference type="PANTHER" id="PTHR47219">
    <property type="entry name" value="RAB GTPASE-ACTIVATING PROTEIN 1-LIKE"/>
    <property type="match status" value="1"/>
</dbReference>
<dbReference type="InterPro" id="IPR000195">
    <property type="entry name" value="Rab-GAP-TBC_dom"/>
</dbReference>
<dbReference type="Pfam" id="PF00566">
    <property type="entry name" value="RabGAP-TBC"/>
    <property type="match status" value="1"/>
</dbReference>
<dbReference type="SUPFAM" id="SSF47923">
    <property type="entry name" value="Ypt/Rab-GAP domain of gyp1p"/>
    <property type="match status" value="2"/>
</dbReference>
<dbReference type="Proteomes" id="UP000267096">
    <property type="component" value="Unassembled WGS sequence"/>
</dbReference>
<dbReference type="GO" id="GO:0031267">
    <property type="term" value="F:small GTPase binding"/>
    <property type="evidence" value="ECO:0007669"/>
    <property type="project" value="TreeGrafter"/>
</dbReference>